<feature type="compositionally biased region" description="Polar residues" evidence="1">
    <location>
        <begin position="32"/>
        <end position="45"/>
    </location>
</feature>
<organism evidence="4">
    <name type="scientific">Gongylonema pulchrum</name>
    <dbReference type="NCBI Taxonomy" id="637853"/>
    <lineage>
        <taxon>Eukaryota</taxon>
        <taxon>Metazoa</taxon>
        <taxon>Ecdysozoa</taxon>
        <taxon>Nematoda</taxon>
        <taxon>Chromadorea</taxon>
        <taxon>Rhabditida</taxon>
        <taxon>Spirurina</taxon>
        <taxon>Spiruromorpha</taxon>
        <taxon>Spiruroidea</taxon>
        <taxon>Gongylonematidae</taxon>
        <taxon>Gongylonema</taxon>
    </lineage>
</organism>
<reference evidence="4" key="1">
    <citation type="submission" date="2016-06" db="UniProtKB">
        <authorList>
            <consortium name="WormBaseParasite"/>
        </authorList>
    </citation>
    <scope>IDENTIFICATION</scope>
</reference>
<evidence type="ECO:0000313" key="4">
    <source>
        <dbReference type="WBParaSite" id="GPUH_0000811701-mRNA-1"/>
    </source>
</evidence>
<sequence>MNFEDLSLTSIPGNPGTPGADAAYCPCPPRTGTYQESGPPSSQYMPEQAAPIPQSYGSAHVPDESQYRRRGKLRQSRLAKVIKAARRRTAAARRSF</sequence>
<dbReference type="WBParaSite" id="GPUH_0000811701-mRNA-1">
    <property type="protein sequence ID" value="GPUH_0000811701-mRNA-1"/>
    <property type="gene ID" value="GPUH_0000811701"/>
</dbReference>
<name>A0A183DHB7_9BILA</name>
<dbReference type="EMBL" id="UYRT01022758">
    <property type="protein sequence ID" value="VDK60812.1"/>
    <property type="molecule type" value="Genomic_DNA"/>
</dbReference>
<reference evidence="2 3" key="2">
    <citation type="submission" date="2018-11" db="EMBL/GenBank/DDBJ databases">
        <authorList>
            <consortium name="Pathogen Informatics"/>
        </authorList>
    </citation>
    <scope>NUCLEOTIDE SEQUENCE [LARGE SCALE GENOMIC DNA]</scope>
</reference>
<proteinExistence type="predicted"/>
<feature type="region of interest" description="Disordered" evidence="1">
    <location>
        <begin position="1"/>
        <end position="73"/>
    </location>
</feature>
<dbReference type="Proteomes" id="UP000271098">
    <property type="component" value="Unassembled WGS sequence"/>
</dbReference>
<evidence type="ECO:0000313" key="2">
    <source>
        <dbReference type="EMBL" id="VDK60812.1"/>
    </source>
</evidence>
<evidence type="ECO:0000256" key="1">
    <source>
        <dbReference type="SAM" id="MobiDB-lite"/>
    </source>
</evidence>
<keyword evidence="3" id="KW-1185">Reference proteome</keyword>
<protein>
    <submittedName>
        <fullName evidence="4">Nuclear transcription factor Y subunit</fullName>
    </submittedName>
</protein>
<evidence type="ECO:0000313" key="3">
    <source>
        <dbReference type="Proteomes" id="UP000271098"/>
    </source>
</evidence>
<accession>A0A183DHB7</accession>
<gene>
    <name evidence="2" type="ORF">GPUH_LOCUS8104</name>
</gene>
<dbReference type="AlphaFoldDB" id="A0A183DHB7"/>
<dbReference type="OrthoDB" id="5876762at2759"/>